<feature type="transmembrane region" description="Helical" evidence="2">
    <location>
        <begin position="244"/>
        <end position="263"/>
    </location>
</feature>
<comment type="subcellular location">
    <subcellularLocation>
        <location evidence="1">Cell membrane</location>
        <topology evidence="1">Multi-pass membrane protein</topology>
    </subcellularLocation>
</comment>
<evidence type="ECO:0000256" key="1">
    <source>
        <dbReference type="ARBA" id="ARBA00004651"/>
    </source>
</evidence>
<dbReference type="Proteomes" id="UP000033415">
    <property type="component" value="Unassembled WGS sequence"/>
</dbReference>
<feature type="transmembrane region" description="Helical" evidence="2">
    <location>
        <begin position="360"/>
        <end position="381"/>
    </location>
</feature>
<dbReference type="RefSeq" id="WP_033687541.1">
    <property type="nucleotide sequence ID" value="NZ_JYGQ01000004.1"/>
</dbReference>
<feature type="transmembrane region" description="Helical" evidence="2">
    <location>
        <begin position="270"/>
        <end position="288"/>
    </location>
</feature>
<dbReference type="PANTHER" id="PTHR23523:SF2">
    <property type="entry name" value="2-NITROIMIDAZOLE TRANSPORTER"/>
    <property type="match status" value="1"/>
</dbReference>
<keyword evidence="2" id="KW-1133">Transmembrane helix</keyword>
<feature type="transmembrane region" description="Helical" evidence="2">
    <location>
        <begin position="337"/>
        <end position="354"/>
    </location>
</feature>
<dbReference type="Pfam" id="PF07690">
    <property type="entry name" value="MFS_1"/>
    <property type="match status" value="1"/>
</dbReference>
<protein>
    <submittedName>
        <fullName evidence="3">Transporter</fullName>
    </submittedName>
</protein>
<feature type="transmembrane region" description="Helical" evidence="2">
    <location>
        <begin position="74"/>
        <end position="91"/>
    </location>
</feature>
<sequence>MKKQSLFFVPGIILIGVSLRTPFTVLPIILGDISQGLGVEVSSLGVLTSLPLLMFTLFSLFSTRLAQKIGLEHLFTYSLFFLTIGSLIRLINLPLLYLGTLMVGASIAVINVLLPSLIQANQPKKIGFLTTLYVTSMGIATALASYLAVPITQASSWKGLIILLTLLCLATFLVWLPNHRYNHRLAPQTKQKSKTKVMHNKQVWAVIVFAGFQSLLFYTAMTWLPTMAIHAGLSSHEAGLLTSIFSLISIPFSMTIPSLTTSLSTRNRQLMLTLVSLAGVFGISMLFFPVGNFFYWLAIHLLIGTATSALFPYLMVNFSLKTSAPEKTAQLSGLSQTGGYILAAFGPTLFGYSFDLFHSWVPAVAALLLVDILMTVALFTVDRADKIL</sequence>
<feature type="transmembrane region" description="Helical" evidence="2">
    <location>
        <begin position="203"/>
        <end position="224"/>
    </location>
</feature>
<dbReference type="CDD" id="cd17339">
    <property type="entry name" value="MFS_NIMT_CynX_like"/>
    <property type="match status" value="1"/>
</dbReference>
<reference evidence="3 4" key="1">
    <citation type="submission" date="2015-02" db="EMBL/GenBank/DDBJ databases">
        <title>Evolution of amylase-binding proteins of oral streptococcal species.</title>
        <authorList>
            <person name="Haase E.M."/>
        </authorList>
    </citation>
    <scope>NUCLEOTIDE SEQUENCE [LARGE SCALE GENOMIC DNA]</scope>
    <source>
        <strain evidence="3 4">SK137</strain>
    </source>
</reference>
<dbReference type="PANTHER" id="PTHR23523">
    <property type="match status" value="1"/>
</dbReference>
<evidence type="ECO:0000256" key="2">
    <source>
        <dbReference type="SAM" id="Phobius"/>
    </source>
</evidence>
<feature type="transmembrane region" description="Helical" evidence="2">
    <location>
        <begin position="294"/>
        <end position="316"/>
    </location>
</feature>
<keyword evidence="2" id="KW-0472">Membrane</keyword>
<feature type="transmembrane region" description="Helical" evidence="2">
    <location>
        <begin position="41"/>
        <end position="62"/>
    </location>
</feature>
<dbReference type="InterPro" id="IPR036259">
    <property type="entry name" value="MFS_trans_sf"/>
</dbReference>
<dbReference type="GO" id="GO:0005886">
    <property type="term" value="C:plasma membrane"/>
    <property type="evidence" value="ECO:0007669"/>
    <property type="project" value="UniProtKB-SubCell"/>
</dbReference>
<dbReference type="Gene3D" id="1.20.1250.20">
    <property type="entry name" value="MFS general substrate transporter like domains"/>
    <property type="match status" value="2"/>
</dbReference>
<dbReference type="InterPro" id="IPR052524">
    <property type="entry name" value="MFS_Cyanate_Porter"/>
</dbReference>
<keyword evidence="2" id="KW-0812">Transmembrane</keyword>
<comment type="caution">
    <text evidence="3">The sequence shown here is derived from an EMBL/GenBank/DDBJ whole genome shotgun (WGS) entry which is preliminary data.</text>
</comment>
<gene>
    <name evidence="3" type="ORF">TZ91_01842</name>
</gene>
<dbReference type="GO" id="GO:0022857">
    <property type="term" value="F:transmembrane transporter activity"/>
    <property type="evidence" value="ECO:0007669"/>
    <property type="project" value="InterPro"/>
</dbReference>
<evidence type="ECO:0000313" key="3">
    <source>
        <dbReference type="EMBL" id="KJQ70004.1"/>
    </source>
</evidence>
<feature type="transmembrane region" description="Helical" evidence="2">
    <location>
        <begin position="7"/>
        <end position="29"/>
    </location>
</feature>
<dbReference type="InterPro" id="IPR011701">
    <property type="entry name" value="MFS"/>
</dbReference>
<feature type="transmembrane region" description="Helical" evidence="2">
    <location>
        <begin position="97"/>
        <end position="114"/>
    </location>
</feature>
<dbReference type="PATRIC" id="fig|28037.100.peg.1733"/>
<feature type="transmembrane region" description="Helical" evidence="2">
    <location>
        <begin position="155"/>
        <end position="176"/>
    </location>
</feature>
<evidence type="ECO:0000313" key="4">
    <source>
        <dbReference type="Proteomes" id="UP000033415"/>
    </source>
</evidence>
<name>A0A081PPA3_STRMT</name>
<feature type="transmembrane region" description="Helical" evidence="2">
    <location>
        <begin position="126"/>
        <end position="149"/>
    </location>
</feature>
<dbReference type="SUPFAM" id="SSF103473">
    <property type="entry name" value="MFS general substrate transporter"/>
    <property type="match status" value="1"/>
</dbReference>
<organism evidence="3 4">
    <name type="scientific">Streptococcus mitis</name>
    <dbReference type="NCBI Taxonomy" id="28037"/>
    <lineage>
        <taxon>Bacteria</taxon>
        <taxon>Bacillati</taxon>
        <taxon>Bacillota</taxon>
        <taxon>Bacilli</taxon>
        <taxon>Lactobacillales</taxon>
        <taxon>Streptococcaceae</taxon>
        <taxon>Streptococcus</taxon>
        <taxon>Streptococcus mitis group</taxon>
    </lineage>
</organism>
<dbReference type="EMBL" id="JYGQ01000004">
    <property type="protein sequence ID" value="KJQ70004.1"/>
    <property type="molecule type" value="Genomic_DNA"/>
</dbReference>
<proteinExistence type="predicted"/>
<accession>A0A081PPA3</accession>
<dbReference type="AlphaFoldDB" id="A0A081PPA3"/>